<proteinExistence type="evidence at transcript level"/>
<organism evidence="1">
    <name type="scientific">Vernicia montana</name>
    <dbReference type="NCBI Taxonomy" id="316732"/>
    <lineage>
        <taxon>Eukaryota</taxon>
        <taxon>Viridiplantae</taxon>
        <taxon>Streptophyta</taxon>
        <taxon>Embryophyta</taxon>
        <taxon>Tracheophyta</taxon>
        <taxon>Spermatophyta</taxon>
        <taxon>Magnoliopsida</taxon>
        <taxon>eudicotyledons</taxon>
        <taxon>Gunneridae</taxon>
        <taxon>Pentapetalae</taxon>
        <taxon>rosids</taxon>
        <taxon>fabids</taxon>
        <taxon>Malpighiales</taxon>
        <taxon>Euphorbiaceae</taxon>
        <taxon>Crotonoideae</taxon>
        <taxon>Aleuritideae</taxon>
        <taxon>Vernicia</taxon>
    </lineage>
</organism>
<dbReference type="GO" id="GO:0016020">
    <property type="term" value="C:membrane"/>
    <property type="evidence" value="ECO:0007669"/>
    <property type="project" value="TreeGrafter"/>
</dbReference>
<dbReference type="PANTHER" id="PTHR48055:SF55">
    <property type="entry name" value="PROTEIN KINASE DOMAIN-CONTAINING PROTEIN"/>
    <property type="match status" value="1"/>
</dbReference>
<name>A0A140G4Z5_9ROSI</name>
<dbReference type="Gene3D" id="1.10.510.10">
    <property type="entry name" value="Transferase(Phosphotransferase) domain 1"/>
    <property type="match status" value="1"/>
</dbReference>
<evidence type="ECO:0000313" key="1">
    <source>
        <dbReference type="EMBL" id="AMM43117.1"/>
    </source>
</evidence>
<dbReference type="InterPro" id="IPR051564">
    <property type="entry name" value="LRR_receptor-like_kinase"/>
</dbReference>
<dbReference type="AlphaFoldDB" id="A0A140G4Z5"/>
<reference evidence="1" key="1">
    <citation type="journal article" date="2015" name="Int J Genomics">
        <title>Genome-Wide Identification and Characterization of the LRR-RLK Gene Family in Two Vernicia Species.</title>
        <authorList>
            <person name="Zhu H."/>
            <person name="Wang Y."/>
            <person name="Yin H."/>
            <person name="Gao M."/>
            <person name="Zhang Q."/>
            <person name="Chen Y."/>
        </authorList>
    </citation>
    <scope>NUCLEOTIDE SEQUENCE</scope>
</reference>
<sequence>MFTGKRPTDDIFKEGLSLHNFVKTALPGEVIEVIDPNLVQTQFNEDATSNHGHNFWNGRNNKLVAESLISIFEIGISCSAESPQQRMNIGDVSAQLSSIRNKLLRTRLPREREVGSATPL</sequence>
<protein>
    <submittedName>
        <fullName evidence="1">LRR-RLK</fullName>
    </submittedName>
</protein>
<dbReference type="PANTHER" id="PTHR48055">
    <property type="entry name" value="LEUCINE-RICH REPEAT RECEPTOR PROTEIN KINASE EMS1"/>
    <property type="match status" value="1"/>
</dbReference>
<accession>A0A140G4Z5</accession>
<dbReference type="EMBL" id="KT805880">
    <property type="protein sequence ID" value="AMM43117.1"/>
    <property type="molecule type" value="mRNA"/>
</dbReference>